<accession>A0ABD2QEB1</accession>
<protein>
    <submittedName>
        <fullName evidence="1">Uncharacterized protein</fullName>
    </submittedName>
</protein>
<proteinExistence type="predicted"/>
<dbReference type="AlphaFoldDB" id="A0ABD2QEB1"/>
<keyword evidence="2" id="KW-1185">Reference proteome</keyword>
<evidence type="ECO:0000313" key="1">
    <source>
        <dbReference type="EMBL" id="KAL3317854.1"/>
    </source>
</evidence>
<reference evidence="1 2" key="1">
    <citation type="submission" date="2024-11" db="EMBL/GenBank/DDBJ databases">
        <title>Adaptive evolution of stress response genes in parasites aligns with host niche diversity.</title>
        <authorList>
            <person name="Hahn C."/>
            <person name="Resl P."/>
        </authorList>
    </citation>
    <scope>NUCLEOTIDE SEQUENCE [LARGE SCALE GENOMIC DNA]</scope>
    <source>
        <strain evidence="1">EGGRZ-B1_66</strain>
        <tissue evidence="1">Body</tissue>
    </source>
</reference>
<dbReference type="Proteomes" id="UP001626550">
    <property type="component" value="Unassembled WGS sequence"/>
</dbReference>
<gene>
    <name evidence="1" type="ORF">Ciccas_003485</name>
</gene>
<comment type="caution">
    <text evidence="1">The sequence shown here is derived from an EMBL/GenBank/DDBJ whole genome shotgun (WGS) entry which is preliminary data.</text>
</comment>
<evidence type="ECO:0000313" key="2">
    <source>
        <dbReference type="Proteomes" id="UP001626550"/>
    </source>
</evidence>
<dbReference type="EMBL" id="JBJKFK010000318">
    <property type="protein sequence ID" value="KAL3317854.1"/>
    <property type="molecule type" value="Genomic_DNA"/>
</dbReference>
<name>A0ABD2QEB1_9PLAT</name>
<sequence>MLLLYNLQEKDSFSLTQQESGYIKSFMQDFVRDTDALCSRDEVFLAIALILGLVPVSSHMSEQFWRLVESALLMKEPDHLFLAKDTSVEQLVTFLRISREVRKELTCYKYDCFSLFSNRISRLVEMDPEPRAISLLEKLLSDVMAARLDPQTAAPALKGLKTHSKSKLPALLTDGVKLVKSRISIYK</sequence>
<organism evidence="1 2">
    <name type="scientific">Cichlidogyrus casuarinus</name>
    <dbReference type="NCBI Taxonomy" id="1844966"/>
    <lineage>
        <taxon>Eukaryota</taxon>
        <taxon>Metazoa</taxon>
        <taxon>Spiralia</taxon>
        <taxon>Lophotrochozoa</taxon>
        <taxon>Platyhelminthes</taxon>
        <taxon>Monogenea</taxon>
        <taxon>Monopisthocotylea</taxon>
        <taxon>Dactylogyridea</taxon>
        <taxon>Ancyrocephalidae</taxon>
        <taxon>Cichlidogyrus</taxon>
    </lineage>
</organism>